<name>A0ABR2M557_9ASPA</name>
<organism evidence="1 2">
    <name type="scientific">Platanthera guangdongensis</name>
    <dbReference type="NCBI Taxonomy" id="2320717"/>
    <lineage>
        <taxon>Eukaryota</taxon>
        <taxon>Viridiplantae</taxon>
        <taxon>Streptophyta</taxon>
        <taxon>Embryophyta</taxon>
        <taxon>Tracheophyta</taxon>
        <taxon>Spermatophyta</taxon>
        <taxon>Magnoliopsida</taxon>
        <taxon>Liliopsida</taxon>
        <taxon>Asparagales</taxon>
        <taxon>Orchidaceae</taxon>
        <taxon>Orchidoideae</taxon>
        <taxon>Orchideae</taxon>
        <taxon>Orchidinae</taxon>
        <taxon>Platanthera</taxon>
    </lineage>
</organism>
<accession>A0ABR2M557</accession>
<proteinExistence type="predicted"/>
<reference evidence="1 2" key="1">
    <citation type="journal article" date="2022" name="Nat. Plants">
        <title>Genomes of leafy and leafless Platanthera orchids illuminate the evolution of mycoheterotrophy.</title>
        <authorList>
            <person name="Li M.H."/>
            <person name="Liu K.W."/>
            <person name="Li Z."/>
            <person name="Lu H.C."/>
            <person name="Ye Q.L."/>
            <person name="Zhang D."/>
            <person name="Wang J.Y."/>
            <person name="Li Y.F."/>
            <person name="Zhong Z.M."/>
            <person name="Liu X."/>
            <person name="Yu X."/>
            <person name="Liu D.K."/>
            <person name="Tu X.D."/>
            <person name="Liu B."/>
            <person name="Hao Y."/>
            <person name="Liao X.Y."/>
            <person name="Jiang Y.T."/>
            <person name="Sun W.H."/>
            <person name="Chen J."/>
            <person name="Chen Y.Q."/>
            <person name="Ai Y."/>
            <person name="Zhai J.W."/>
            <person name="Wu S.S."/>
            <person name="Zhou Z."/>
            <person name="Hsiao Y.Y."/>
            <person name="Wu W.L."/>
            <person name="Chen Y.Y."/>
            <person name="Lin Y.F."/>
            <person name="Hsu J.L."/>
            <person name="Li C.Y."/>
            <person name="Wang Z.W."/>
            <person name="Zhao X."/>
            <person name="Zhong W.Y."/>
            <person name="Ma X.K."/>
            <person name="Ma L."/>
            <person name="Huang J."/>
            <person name="Chen G.Z."/>
            <person name="Huang M.Z."/>
            <person name="Huang L."/>
            <person name="Peng D.H."/>
            <person name="Luo Y.B."/>
            <person name="Zou S.Q."/>
            <person name="Chen S.P."/>
            <person name="Lan S."/>
            <person name="Tsai W.C."/>
            <person name="Van de Peer Y."/>
            <person name="Liu Z.J."/>
        </authorList>
    </citation>
    <scope>NUCLEOTIDE SEQUENCE [LARGE SCALE GENOMIC DNA]</scope>
    <source>
        <strain evidence="1">Lor288</strain>
    </source>
</reference>
<evidence type="ECO:0000313" key="1">
    <source>
        <dbReference type="EMBL" id="KAK8959294.1"/>
    </source>
</evidence>
<gene>
    <name evidence="1" type="ORF">KSP40_PGU010101</name>
</gene>
<protein>
    <submittedName>
        <fullName evidence="1">Uncharacterized protein</fullName>
    </submittedName>
</protein>
<dbReference type="Proteomes" id="UP001412067">
    <property type="component" value="Unassembled WGS sequence"/>
</dbReference>
<evidence type="ECO:0000313" key="2">
    <source>
        <dbReference type="Proteomes" id="UP001412067"/>
    </source>
</evidence>
<comment type="caution">
    <text evidence="1">The sequence shown here is derived from an EMBL/GenBank/DDBJ whole genome shotgun (WGS) entry which is preliminary data.</text>
</comment>
<keyword evidence="2" id="KW-1185">Reference proteome</keyword>
<sequence length="158" mass="17167">MGKAVQTISFVLTARSLCTRCQFGFVLLPNENELMPTRKCTLVICHDDLFDFIAAKLAVFVSAEGEDFQLPAGRQRGLSTGTTTNTISSILNNNVVLDVDDDNNYICITISSVCSTNTAFSDFGMLSIIIHSHNTILCADISLNPINTVPNTRSNSTL</sequence>
<dbReference type="EMBL" id="JBBWWR010000012">
    <property type="protein sequence ID" value="KAK8959294.1"/>
    <property type="molecule type" value="Genomic_DNA"/>
</dbReference>